<dbReference type="EMBL" id="CAMGZC010000370">
    <property type="protein sequence ID" value="CAI0646865.1"/>
    <property type="molecule type" value="Genomic_DNA"/>
</dbReference>
<feature type="domain" description="NADP-dependent oxidoreductase" evidence="5">
    <location>
        <begin position="34"/>
        <end position="341"/>
    </location>
</feature>
<dbReference type="Gene3D" id="3.20.20.100">
    <property type="entry name" value="NADP-dependent oxidoreductase domain"/>
    <property type="match status" value="1"/>
</dbReference>
<evidence type="ECO:0000313" key="7">
    <source>
        <dbReference type="Proteomes" id="UP001152533"/>
    </source>
</evidence>
<evidence type="ECO:0000256" key="2">
    <source>
        <dbReference type="ARBA" id="ARBA00023002"/>
    </source>
</evidence>
<dbReference type="Pfam" id="PF00248">
    <property type="entry name" value="Aldo_ket_red"/>
    <property type="match status" value="1"/>
</dbReference>
<dbReference type="AlphaFoldDB" id="A0A9W4RSY7"/>
<keyword evidence="2" id="KW-0560">Oxidoreductase</keyword>
<dbReference type="SUPFAM" id="SSF51430">
    <property type="entry name" value="NAD(P)-linked oxidoreductase"/>
    <property type="match status" value="1"/>
</dbReference>
<dbReference type="PANTHER" id="PTHR43364">
    <property type="entry name" value="NADH-SPECIFIC METHYLGLYOXAL REDUCTASE-RELATED"/>
    <property type="match status" value="1"/>
</dbReference>
<comment type="pathway">
    <text evidence="1">Secondary metabolite biosynthesis; terpenoid biosynthesis.</text>
</comment>
<organism evidence="6 7">
    <name type="scientific">Colletotrichum noveboracense</name>
    <dbReference type="NCBI Taxonomy" id="2664923"/>
    <lineage>
        <taxon>Eukaryota</taxon>
        <taxon>Fungi</taxon>
        <taxon>Dikarya</taxon>
        <taxon>Ascomycota</taxon>
        <taxon>Pezizomycotina</taxon>
        <taxon>Sordariomycetes</taxon>
        <taxon>Hypocreomycetidae</taxon>
        <taxon>Glomerellales</taxon>
        <taxon>Glomerellaceae</taxon>
        <taxon>Colletotrichum</taxon>
        <taxon>Colletotrichum gloeosporioides species complex</taxon>
    </lineage>
</organism>
<comment type="similarity">
    <text evidence="3">Belongs to the aldo/keto reductase family. Aldo/keto reductase 2 subfamily.</text>
</comment>
<dbReference type="InterPro" id="IPR036812">
    <property type="entry name" value="NAD(P)_OxRdtase_dom_sf"/>
</dbReference>
<gene>
    <name evidence="6" type="ORF">CGXH109_LOCUS59419</name>
</gene>
<dbReference type="InterPro" id="IPR050523">
    <property type="entry name" value="AKR_Detox_Biosynth"/>
</dbReference>
<evidence type="ECO:0000256" key="3">
    <source>
        <dbReference type="ARBA" id="ARBA00038157"/>
    </source>
</evidence>
<protein>
    <recommendedName>
        <fullName evidence="4">Aldo-keto reductase ausK</fullName>
    </recommendedName>
</protein>
<evidence type="ECO:0000256" key="4">
    <source>
        <dbReference type="ARBA" id="ARBA00073126"/>
    </source>
</evidence>
<reference evidence="6" key="1">
    <citation type="submission" date="2022-08" db="EMBL/GenBank/DDBJ databases">
        <authorList>
            <person name="Giroux E."/>
            <person name="Giroux E."/>
        </authorList>
    </citation>
    <scope>NUCLEOTIDE SEQUENCE</scope>
    <source>
        <strain evidence="6">H1091258</strain>
    </source>
</reference>
<dbReference type="PANTHER" id="PTHR43364:SF2">
    <property type="entry name" value="ARYL-ALCOHOL DEHYDROGENASE AAD10-RELATED"/>
    <property type="match status" value="1"/>
</dbReference>
<evidence type="ECO:0000259" key="5">
    <source>
        <dbReference type="Pfam" id="PF00248"/>
    </source>
</evidence>
<dbReference type="Proteomes" id="UP001152533">
    <property type="component" value="Unassembled WGS sequence"/>
</dbReference>
<dbReference type="InterPro" id="IPR023210">
    <property type="entry name" value="NADP_OxRdtase_dom"/>
</dbReference>
<evidence type="ECO:0000313" key="6">
    <source>
        <dbReference type="EMBL" id="CAI0646865.1"/>
    </source>
</evidence>
<dbReference type="GO" id="GO:0016491">
    <property type="term" value="F:oxidoreductase activity"/>
    <property type="evidence" value="ECO:0007669"/>
    <property type="project" value="UniProtKB-KW"/>
</dbReference>
<accession>A0A9W4RSY7</accession>
<proteinExistence type="inferred from homology"/>
<evidence type="ECO:0000256" key="1">
    <source>
        <dbReference type="ARBA" id="ARBA00004721"/>
    </source>
</evidence>
<keyword evidence="7" id="KW-1185">Reference proteome</keyword>
<sequence length="398" mass="44619">MSGLQTLFAPAPEPKTELGRYRVLSSTAGVRVSPLCLGAMSIGSAWSSFMGSMEKEDSFKLLDAFVDAGGNFIDTANNYQNEESEKILGEWMAARKNRDIMFVATKFTTQYRKQELGPGKCVNYSGNHKKSLHLSVRDSLKKLQTDYIDLLYIHWWDWTTSIEELMDSLHILVEQGKVLYLGVSDTPAWVVSAANTYARAHGKTPFSVYQGRWNVLIRDLEREIIPMCRQFGMAIAPWDVLGGGKLQTKKQLEERQKAGEGVRAMFGQGQSEEHRRASEVLEEVAKEQGTDSIQQIALAYVMQKARYVFPIVGGRKVEHLHDNIKALSLHLTEDQIKKIEGYKEFEIGFPMNFILDDPREGGPTPTLVAASAPMAWQRSGKPIGHDVKPMICAVMSLI</sequence>
<dbReference type="FunFam" id="3.20.20.100:FF:000024">
    <property type="entry name" value="Aryl-alcohol dehydrogenase"/>
    <property type="match status" value="1"/>
</dbReference>
<name>A0A9W4RSY7_9PEZI</name>
<comment type="caution">
    <text evidence="6">The sequence shown here is derived from an EMBL/GenBank/DDBJ whole genome shotgun (WGS) entry which is preliminary data.</text>
</comment>